<evidence type="ECO:0000256" key="16">
    <source>
        <dbReference type="ARBA" id="ARBA00031227"/>
    </source>
</evidence>
<dbReference type="FunFam" id="1.20.120.1630:FF:000011">
    <property type="entry name" value="Delta(14)-sterol reductase"/>
    <property type="match status" value="1"/>
</dbReference>
<evidence type="ECO:0000256" key="19">
    <source>
        <dbReference type="SAM" id="Phobius"/>
    </source>
</evidence>
<evidence type="ECO:0000256" key="8">
    <source>
        <dbReference type="ARBA" id="ARBA00022989"/>
    </source>
</evidence>
<evidence type="ECO:0000256" key="10">
    <source>
        <dbReference type="ARBA" id="ARBA00023011"/>
    </source>
</evidence>
<evidence type="ECO:0000313" key="20">
    <source>
        <dbReference type="EMBL" id="TNV78652.1"/>
    </source>
</evidence>
<name>A0A8J8NN22_HALGN</name>
<dbReference type="GO" id="GO:0005789">
    <property type="term" value="C:endoplasmic reticulum membrane"/>
    <property type="evidence" value="ECO:0007669"/>
    <property type="project" value="TreeGrafter"/>
</dbReference>
<reference evidence="20" key="1">
    <citation type="submission" date="2019-06" db="EMBL/GenBank/DDBJ databases">
        <authorList>
            <person name="Zheng W."/>
        </authorList>
    </citation>
    <scope>NUCLEOTIDE SEQUENCE</scope>
    <source>
        <strain evidence="20">QDHG01</strain>
    </source>
</reference>
<feature type="transmembrane region" description="Helical" evidence="19">
    <location>
        <begin position="277"/>
        <end position="295"/>
    </location>
</feature>
<dbReference type="AlphaFoldDB" id="A0A8J8NN22"/>
<keyword evidence="5 19" id="KW-0812">Transmembrane</keyword>
<evidence type="ECO:0000256" key="6">
    <source>
        <dbReference type="ARBA" id="ARBA00022857"/>
    </source>
</evidence>
<protein>
    <recommendedName>
        <fullName evidence="18">Delta(14)-sterol reductase</fullName>
        <ecNumber evidence="3">1.3.1.70</ecNumber>
    </recommendedName>
    <alternativeName>
        <fullName evidence="15">C-14 sterol reductase</fullName>
    </alternativeName>
    <alternativeName>
        <fullName evidence="16">Sterol C14-reductase</fullName>
    </alternativeName>
</protein>
<dbReference type="OrthoDB" id="5326588at2759"/>
<accession>A0A8J8NN22</accession>
<dbReference type="GO" id="GO:0050613">
    <property type="term" value="F:Delta14-sterol reductase activity"/>
    <property type="evidence" value="ECO:0007669"/>
    <property type="project" value="UniProtKB-EC"/>
</dbReference>
<evidence type="ECO:0000256" key="18">
    <source>
        <dbReference type="ARBA" id="ARBA00069705"/>
    </source>
</evidence>
<evidence type="ECO:0000256" key="15">
    <source>
        <dbReference type="ARBA" id="ARBA00030165"/>
    </source>
</evidence>
<evidence type="ECO:0000256" key="4">
    <source>
        <dbReference type="ARBA" id="ARBA00022516"/>
    </source>
</evidence>
<keyword evidence="12 19" id="KW-0472">Membrane</keyword>
<dbReference type="PANTHER" id="PTHR21257:SF52">
    <property type="entry name" value="DELTA(14)-STEROL REDUCTASE TM7SF2"/>
    <property type="match status" value="1"/>
</dbReference>
<organism evidence="20 21">
    <name type="scientific">Halteria grandinella</name>
    <dbReference type="NCBI Taxonomy" id="5974"/>
    <lineage>
        <taxon>Eukaryota</taxon>
        <taxon>Sar</taxon>
        <taxon>Alveolata</taxon>
        <taxon>Ciliophora</taxon>
        <taxon>Intramacronucleata</taxon>
        <taxon>Spirotrichea</taxon>
        <taxon>Stichotrichia</taxon>
        <taxon>Sporadotrichida</taxon>
        <taxon>Halteriidae</taxon>
        <taxon>Halteria</taxon>
    </lineage>
</organism>
<comment type="similarity">
    <text evidence="2">Belongs to the ERG4/ERG24 family.</text>
</comment>
<feature type="transmembrane region" description="Helical" evidence="19">
    <location>
        <begin position="307"/>
        <end position="330"/>
    </location>
</feature>
<dbReference type="EMBL" id="RRYP01010043">
    <property type="protein sequence ID" value="TNV78652.1"/>
    <property type="molecule type" value="Genomic_DNA"/>
</dbReference>
<dbReference type="GO" id="GO:0006696">
    <property type="term" value="P:ergosterol biosynthetic process"/>
    <property type="evidence" value="ECO:0007669"/>
    <property type="project" value="TreeGrafter"/>
</dbReference>
<feature type="transmembrane region" description="Helical" evidence="19">
    <location>
        <begin position="79"/>
        <end position="96"/>
    </location>
</feature>
<dbReference type="PROSITE" id="PS01018">
    <property type="entry name" value="STEROL_REDUCT_2"/>
    <property type="match status" value="1"/>
</dbReference>
<dbReference type="Gene3D" id="1.20.120.1630">
    <property type="match status" value="1"/>
</dbReference>
<evidence type="ECO:0000256" key="7">
    <source>
        <dbReference type="ARBA" id="ARBA00022955"/>
    </source>
</evidence>
<dbReference type="Proteomes" id="UP000785679">
    <property type="component" value="Unassembled WGS sequence"/>
</dbReference>
<evidence type="ECO:0000256" key="1">
    <source>
        <dbReference type="ARBA" id="ARBA00004141"/>
    </source>
</evidence>
<feature type="transmembrane region" description="Helical" evidence="19">
    <location>
        <begin position="154"/>
        <end position="172"/>
    </location>
</feature>
<comment type="subcellular location">
    <subcellularLocation>
        <location evidence="1">Membrane</location>
        <topology evidence="1">Multi-pass membrane protein</topology>
    </subcellularLocation>
</comment>
<comment type="pathway">
    <text evidence="17">Steroid biosynthesis.</text>
</comment>
<keyword evidence="14" id="KW-0753">Steroid metabolism</keyword>
<evidence type="ECO:0000256" key="3">
    <source>
        <dbReference type="ARBA" id="ARBA00012413"/>
    </source>
</evidence>
<keyword evidence="11" id="KW-0443">Lipid metabolism</keyword>
<keyword evidence="13" id="KW-1207">Sterol metabolism</keyword>
<feature type="transmembrane region" description="Helical" evidence="19">
    <location>
        <begin position="116"/>
        <end position="134"/>
    </location>
</feature>
<dbReference type="InterPro" id="IPR001171">
    <property type="entry name" value="ERG24_DHCR-like"/>
</dbReference>
<dbReference type="InterPro" id="IPR018083">
    <property type="entry name" value="Sterol_reductase_CS"/>
</dbReference>
<gene>
    <name evidence="20" type="ORF">FGO68_gene873</name>
</gene>
<evidence type="ECO:0000313" key="21">
    <source>
        <dbReference type="Proteomes" id="UP000785679"/>
    </source>
</evidence>
<evidence type="ECO:0000256" key="9">
    <source>
        <dbReference type="ARBA" id="ARBA00023002"/>
    </source>
</evidence>
<keyword evidence="4" id="KW-0444">Lipid biosynthesis</keyword>
<comment type="caution">
    <text evidence="20">The sequence shown here is derived from an EMBL/GenBank/DDBJ whole genome shotgun (WGS) entry which is preliminary data.</text>
</comment>
<evidence type="ECO:0000256" key="2">
    <source>
        <dbReference type="ARBA" id="ARBA00005402"/>
    </source>
</evidence>
<dbReference type="PANTHER" id="PTHR21257">
    <property type="entry name" value="DELTA(14)-STEROL REDUCTASE"/>
    <property type="match status" value="1"/>
</dbReference>
<evidence type="ECO:0000256" key="11">
    <source>
        <dbReference type="ARBA" id="ARBA00023098"/>
    </source>
</evidence>
<keyword evidence="9" id="KW-0560">Oxidoreductase</keyword>
<sequence>MSSQQSSKKKGNHPARFHYEFAGPYLGPLGMIIGLPVITFLYSKYCTDQGWPVPSLTLEDLTPQKILSEFIASFKMEVFMVYVAYWLYQAALYFVLPGIKGKGIKLSDGSQLEYPFNGLLSSLVTLTIVLGIHFTDFFNGKYNLDWIADNYLPLTTATVVFSVAQAIFLYAYSFSGKKLLAVGGNSGNYLYDFFIGRELNPRVFGLDLKYFNELRPGLLQWGIYNIAFAYKQSKLSPNGLPDAWMILVVIFESYYILDAVMNEPAILTTMDITTDGFGWMLSFGDLAWVPCLYSLQARYLSTRYHSLSTFTDFLYLAMVIVLGVLGMIIFRGANSQKDQYKRDPNHPSVKKLETIQTQHKPLLVGGWWGKARHINYLGDWLMSISWSLPCGFGSPLPYFYPVYFAVLLVHRDMRDEEKCAAKYGKAWQEYCRRVKYRIIPYIY</sequence>
<dbReference type="PROSITE" id="PS01017">
    <property type="entry name" value="STEROL_REDUCT_1"/>
    <property type="match status" value="1"/>
</dbReference>
<keyword evidence="8 19" id="KW-1133">Transmembrane helix</keyword>
<evidence type="ECO:0000256" key="14">
    <source>
        <dbReference type="ARBA" id="ARBA00023221"/>
    </source>
</evidence>
<keyword evidence="7" id="KW-0752">Steroid biosynthesis</keyword>
<evidence type="ECO:0000256" key="5">
    <source>
        <dbReference type="ARBA" id="ARBA00022692"/>
    </source>
</evidence>
<feature type="transmembrane region" description="Helical" evidence="19">
    <location>
        <begin position="21"/>
        <end position="42"/>
    </location>
</feature>
<dbReference type="EC" id="1.3.1.70" evidence="3"/>
<keyword evidence="6" id="KW-0521">NADP</keyword>
<evidence type="ECO:0000256" key="12">
    <source>
        <dbReference type="ARBA" id="ARBA00023136"/>
    </source>
</evidence>
<dbReference type="Pfam" id="PF01222">
    <property type="entry name" value="ERG4_ERG24"/>
    <property type="match status" value="1"/>
</dbReference>
<evidence type="ECO:0000256" key="13">
    <source>
        <dbReference type="ARBA" id="ARBA00023166"/>
    </source>
</evidence>
<proteinExistence type="inferred from homology"/>
<evidence type="ECO:0000256" key="17">
    <source>
        <dbReference type="ARBA" id="ARBA00060577"/>
    </source>
</evidence>
<keyword evidence="21" id="KW-1185">Reference proteome</keyword>
<keyword evidence="10" id="KW-0756">Sterol biosynthesis</keyword>